<dbReference type="Proteomes" id="UP000434172">
    <property type="component" value="Unassembled WGS sequence"/>
</dbReference>
<feature type="transmembrane region" description="Helical" evidence="3">
    <location>
        <begin position="39"/>
        <end position="57"/>
    </location>
</feature>
<dbReference type="Pfam" id="PF11807">
    <property type="entry name" value="UstYa"/>
    <property type="match status" value="1"/>
</dbReference>
<keyword evidence="3" id="KW-0812">Transmembrane</keyword>
<dbReference type="AlphaFoldDB" id="A0A8H3W7V0"/>
<evidence type="ECO:0000256" key="1">
    <source>
        <dbReference type="ARBA" id="ARBA00004685"/>
    </source>
</evidence>
<keyword evidence="3" id="KW-1133">Transmembrane helix</keyword>
<proteinExistence type="inferred from homology"/>
<protein>
    <recommendedName>
        <fullName evidence="6">Tat pathway signal sequence</fullName>
    </recommendedName>
</protein>
<evidence type="ECO:0000256" key="3">
    <source>
        <dbReference type="SAM" id="Phobius"/>
    </source>
</evidence>
<comment type="caution">
    <text evidence="4">The sequence shown here is derived from an EMBL/GenBank/DDBJ whole genome shotgun (WGS) entry which is preliminary data.</text>
</comment>
<reference evidence="4 5" key="1">
    <citation type="submission" date="2019-12" db="EMBL/GenBank/DDBJ databases">
        <title>A genome sequence resource for the geographically widespread anthracnose pathogen Colletotrichum asianum.</title>
        <authorList>
            <person name="Meng Y."/>
        </authorList>
    </citation>
    <scope>NUCLEOTIDE SEQUENCE [LARGE SCALE GENOMIC DNA]</scope>
    <source>
        <strain evidence="4 5">ICMP 18580</strain>
    </source>
</reference>
<evidence type="ECO:0000256" key="2">
    <source>
        <dbReference type="ARBA" id="ARBA00035112"/>
    </source>
</evidence>
<evidence type="ECO:0000313" key="4">
    <source>
        <dbReference type="EMBL" id="KAF0319787.1"/>
    </source>
</evidence>
<gene>
    <name evidence="4" type="ORF">GQ607_013038</name>
</gene>
<dbReference type="GO" id="GO:0043386">
    <property type="term" value="P:mycotoxin biosynthetic process"/>
    <property type="evidence" value="ECO:0007669"/>
    <property type="project" value="InterPro"/>
</dbReference>
<evidence type="ECO:0000313" key="5">
    <source>
        <dbReference type="Proteomes" id="UP000434172"/>
    </source>
</evidence>
<comment type="similarity">
    <text evidence="2">Belongs to the ustYa family.</text>
</comment>
<organism evidence="4 5">
    <name type="scientific">Colletotrichum asianum</name>
    <dbReference type="NCBI Taxonomy" id="702518"/>
    <lineage>
        <taxon>Eukaryota</taxon>
        <taxon>Fungi</taxon>
        <taxon>Dikarya</taxon>
        <taxon>Ascomycota</taxon>
        <taxon>Pezizomycotina</taxon>
        <taxon>Sordariomycetes</taxon>
        <taxon>Hypocreomycetidae</taxon>
        <taxon>Glomerellales</taxon>
        <taxon>Glomerellaceae</taxon>
        <taxon>Colletotrichum</taxon>
        <taxon>Colletotrichum gloeosporioides species complex</taxon>
    </lineage>
</organism>
<dbReference type="PANTHER" id="PTHR33365:SF4">
    <property type="entry name" value="CYCLOCHLOROTINE BIOSYNTHESIS PROTEIN O"/>
    <property type="match status" value="1"/>
</dbReference>
<sequence length="286" mass="33178">MWWKFGSRYESLPQSEGKEPGAPSRRSIWFNHRWPQSNILLITTNSVTLIALIYTIWAGEPNTSTKRCTQTLSTPSPALEAIKYKTPEHYNAEFRQTNKWRGPPGNHSNAVDVAWHEIELGAGGIWVSEEEVNLLNMTDSAELPFHKIPEEKGGGYLAMLEVFHLLHCLNSLRMGLFYNYEHYKFLDEGVPDENIYTHYDHCIDMLRMNLMCYADVTPALFVDPLSNPLRRDALPNWSSMHTCRDFDAILEWNKHGPRSSNRFRLRDMRKKGTITDSKALWSIFVW</sequence>
<evidence type="ECO:0008006" key="6">
    <source>
        <dbReference type="Google" id="ProtNLM"/>
    </source>
</evidence>
<dbReference type="PANTHER" id="PTHR33365">
    <property type="entry name" value="YALI0B05434P"/>
    <property type="match status" value="1"/>
</dbReference>
<dbReference type="OrthoDB" id="3687641at2759"/>
<comment type="pathway">
    <text evidence="1">Mycotoxin biosynthesis.</text>
</comment>
<dbReference type="EMBL" id="WOWK01000091">
    <property type="protein sequence ID" value="KAF0319787.1"/>
    <property type="molecule type" value="Genomic_DNA"/>
</dbReference>
<name>A0A8H3W7V0_9PEZI</name>
<keyword evidence="3" id="KW-0472">Membrane</keyword>
<dbReference type="InterPro" id="IPR021765">
    <property type="entry name" value="UstYa-like"/>
</dbReference>
<accession>A0A8H3W7V0</accession>
<keyword evidence="5" id="KW-1185">Reference proteome</keyword>